<dbReference type="EMBL" id="OMOD01000101">
    <property type="protein sequence ID" value="SPF37892.1"/>
    <property type="molecule type" value="Genomic_DNA"/>
</dbReference>
<evidence type="ECO:0000256" key="2">
    <source>
        <dbReference type="ARBA" id="ARBA00022527"/>
    </source>
</evidence>
<keyword evidence="2 10" id="KW-0723">Serine/threonine-protein kinase</keyword>
<sequence length="890" mass="96250">MALTTGTKLGPYEIESPLGAGGMGEVYRARDARLGRTVAIKILPAHLSSNAEAKQRLEREARAISSLNHPNICTLYDVGHQDGADFLVMEYLEGETLADRLAKGPLPPEQVLKYGIEICEGLERAHRGGVTHRDLKPGNIMLTKTGAKLMDFGLAKAATAGAPPSSSLTATLSGPSADQPLTAHGMVVGTFQYMSPEQVEGKEADARSDIFALGAVLYEMATGKRAFTGKTQASIVAAILASEPQPISVVQPMSPPALDRVVKVCLAKDPDERFQTVHDLKLQLKWIVEGGSQAGVPAPLAARRKSREQWAWALAGLALLGAVALGFLYWRVPRPEARPVHSSILPPEKATFAFLGPNGSAVLSPDGRNVAFSARLEGIQRLWVRPLNDFVARPLAGTEDAYGVFWSADGRNLGYFAQGRLKRVAAAGGPPLTVCDVEQARGGSWSSQDVIIFAKYPGEIYRVPASGGTPQKLTSFDPARHDTTHRWPYFLPDGNHFLYMASVFGSANEDNVFVLGSLDGKVNRILFHGSSNIAYGDGHLVYAVDKTLLARPFDAGKLEFTGDAVPIAESVQFDPIFSDAVFSVSENGALLYQTGTSFSARTVALFSPDGKALQSVTTGGTYFPRFSPDGKRLAYTLIDTTNGKADVWIQDIATGSRIRLTVDPVRSYRPIWSRDGSQVAYYSTRSGKPTVYIKAANGMGVEQRLWKGSAAIAVCDWTPDSKALVLEDRSAATGRTGLKLLPLDGKEPTPLLEAPNASIYSAEISADGRWIAYQSDESGKYEIYISPFPKLVGRLQISLAGGKEPRWRHDGKVLYYVTPDGKLTAAELKELNGSLQVVSLRTLFQTKISWFNDTYDVSPDASRFVVDSLSTDETPAPISLVLNWAAELRK</sequence>
<evidence type="ECO:0000313" key="10">
    <source>
        <dbReference type="EMBL" id="SPF37892.1"/>
    </source>
</evidence>
<proteinExistence type="predicted"/>
<keyword evidence="8" id="KW-0812">Transmembrane</keyword>
<evidence type="ECO:0000259" key="9">
    <source>
        <dbReference type="PROSITE" id="PS50011"/>
    </source>
</evidence>
<evidence type="ECO:0000313" key="11">
    <source>
        <dbReference type="Proteomes" id="UP000238701"/>
    </source>
</evidence>
<keyword evidence="4 7" id="KW-0547">Nucleotide-binding</keyword>
<dbReference type="SUPFAM" id="SSF56112">
    <property type="entry name" value="Protein kinase-like (PK-like)"/>
    <property type="match status" value="1"/>
</dbReference>
<reference evidence="11" key="1">
    <citation type="submission" date="2018-02" db="EMBL/GenBank/DDBJ databases">
        <authorList>
            <person name="Hausmann B."/>
        </authorList>
    </citation>
    <scope>NUCLEOTIDE SEQUENCE [LARGE SCALE GENOMIC DNA]</scope>
    <source>
        <strain evidence="11">Peat soil MAG SbA1</strain>
    </source>
</reference>
<feature type="transmembrane region" description="Helical" evidence="8">
    <location>
        <begin position="310"/>
        <end position="330"/>
    </location>
</feature>
<dbReference type="EC" id="2.7.11.1" evidence="1"/>
<name>A0A2U3KDZ1_9BACT</name>
<dbReference type="Proteomes" id="UP000238701">
    <property type="component" value="Unassembled WGS sequence"/>
</dbReference>
<evidence type="ECO:0000256" key="7">
    <source>
        <dbReference type="PROSITE-ProRule" id="PRU10141"/>
    </source>
</evidence>
<evidence type="ECO:0000256" key="1">
    <source>
        <dbReference type="ARBA" id="ARBA00012513"/>
    </source>
</evidence>
<organism evidence="10 11">
    <name type="scientific">Candidatus Sulfotelmatobacter kueseliae</name>
    <dbReference type="NCBI Taxonomy" id="2042962"/>
    <lineage>
        <taxon>Bacteria</taxon>
        <taxon>Pseudomonadati</taxon>
        <taxon>Acidobacteriota</taxon>
        <taxon>Terriglobia</taxon>
        <taxon>Terriglobales</taxon>
        <taxon>Candidatus Korobacteraceae</taxon>
        <taxon>Candidatus Sulfotelmatobacter</taxon>
    </lineage>
</organism>
<dbReference type="InterPro" id="IPR000719">
    <property type="entry name" value="Prot_kinase_dom"/>
</dbReference>
<dbReference type="Gene3D" id="2.120.10.30">
    <property type="entry name" value="TolB, C-terminal domain"/>
    <property type="match status" value="3"/>
</dbReference>
<dbReference type="CDD" id="cd14014">
    <property type="entry name" value="STKc_PknB_like"/>
    <property type="match status" value="1"/>
</dbReference>
<dbReference type="OrthoDB" id="100367at2"/>
<gene>
    <name evidence="10" type="ORF">SBA1_190024</name>
</gene>
<dbReference type="InterPro" id="IPR011042">
    <property type="entry name" value="6-blade_b-propeller_TolB-like"/>
</dbReference>
<dbReference type="InterPro" id="IPR011009">
    <property type="entry name" value="Kinase-like_dom_sf"/>
</dbReference>
<dbReference type="InterPro" id="IPR011659">
    <property type="entry name" value="WD40"/>
</dbReference>
<dbReference type="SUPFAM" id="SSF82171">
    <property type="entry name" value="DPP6 N-terminal domain-like"/>
    <property type="match status" value="1"/>
</dbReference>
<evidence type="ECO:0000256" key="8">
    <source>
        <dbReference type="SAM" id="Phobius"/>
    </source>
</evidence>
<dbReference type="PROSITE" id="PS00107">
    <property type="entry name" value="PROTEIN_KINASE_ATP"/>
    <property type="match status" value="1"/>
</dbReference>
<keyword evidence="5 10" id="KW-0418">Kinase</keyword>
<dbReference type="PROSITE" id="PS00108">
    <property type="entry name" value="PROTEIN_KINASE_ST"/>
    <property type="match status" value="1"/>
</dbReference>
<dbReference type="AlphaFoldDB" id="A0A2U3KDZ1"/>
<evidence type="ECO:0000256" key="4">
    <source>
        <dbReference type="ARBA" id="ARBA00022741"/>
    </source>
</evidence>
<dbReference type="Pfam" id="PF00069">
    <property type="entry name" value="Pkinase"/>
    <property type="match status" value="1"/>
</dbReference>
<keyword evidence="6 7" id="KW-0067">ATP-binding</keyword>
<dbReference type="PANTHER" id="PTHR43289:SF34">
    <property type="entry name" value="SERINE_THREONINE-PROTEIN KINASE YBDM-RELATED"/>
    <property type="match status" value="1"/>
</dbReference>
<keyword evidence="8" id="KW-0472">Membrane</keyword>
<dbReference type="Gene3D" id="3.30.200.20">
    <property type="entry name" value="Phosphorylase Kinase, domain 1"/>
    <property type="match status" value="1"/>
</dbReference>
<feature type="binding site" evidence="7">
    <location>
        <position position="41"/>
    </location>
    <ligand>
        <name>ATP</name>
        <dbReference type="ChEBI" id="CHEBI:30616"/>
    </ligand>
</feature>
<dbReference type="PANTHER" id="PTHR43289">
    <property type="entry name" value="MITOGEN-ACTIVATED PROTEIN KINASE KINASE KINASE 20-RELATED"/>
    <property type="match status" value="1"/>
</dbReference>
<protein>
    <recommendedName>
        <fullName evidence="1">non-specific serine/threonine protein kinase</fullName>
        <ecNumber evidence="1">2.7.11.1</ecNumber>
    </recommendedName>
</protein>
<dbReference type="Pfam" id="PF07676">
    <property type="entry name" value="PD40"/>
    <property type="match status" value="3"/>
</dbReference>
<keyword evidence="8" id="KW-1133">Transmembrane helix</keyword>
<dbReference type="GO" id="GO:0004674">
    <property type="term" value="F:protein serine/threonine kinase activity"/>
    <property type="evidence" value="ECO:0007669"/>
    <property type="project" value="UniProtKB-KW"/>
</dbReference>
<keyword evidence="3" id="KW-0808">Transferase</keyword>
<feature type="domain" description="Protein kinase" evidence="9">
    <location>
        <begin position="12"/>
        <end position="287"/>
    </location>
</feature>
<evidence type="ECO:0000256" key="3">
    <source>
        <dbReference type="ARBA" id="ARBA00022679"/>
    </source>
</evidence>
<dbReference type="GO" id="GO:0005524">
    <property type="term" value="F:ATP binding"/>
    <property type="evidence" value="ECO:0007669"/>
    <property type="project" value="UniProtKB-UniRule"/>
</dbReference>
<evidence type="ECO:0000256" key="6">
    <source>
        <dbReference type="ARBA" id="ARBA00022840"/>
    </source>
</evidence>
<dbReference type="FunFam" id="1.10.510.10:FF:000021">
    <property type="entry name" value="Serine/threonine protein kinase"/>
    <property type="match status" value="1"/>
</dbReference>
<dbReference type="PROSITE" id="PS50011">
    <property type="entry name" value="PROTEIN_KINASE_DOM"/>
    <property type="match status" value="1"/>
</dbReference>
<evidence type="ECO:0000256" key="5">
    <source>
        <dbReference type="ARBA" id="ARBA00022777"/>
    </source>
</evidence>
<dbReference type="InterPro" id="IPR017441">
    <property type="entry name" value="Protein_kinase_ATP_BS"/>
</dbReference>
<dbReference type="Gene3D" id="1.10.510.10">
    <property type="entry name" value="Transferase(Phosphotransferase) domain 1"/>
    <property type="match status" value="1"/>
</dbReference>
<accession>A0A2U3KDZ1</accession>
<dbReference type="SMART" id="SM00220">
    <property type="entry name" value="S_TKc"/>
    <property type="match status" value="1"/>
</dbReference>
<dbReference type="InterPro" id="IPR008271">
    <property type="entry name" value="Ser/Thr_kinase_AS"/>
</dbReference>